<feature type="transmembrane region" description="Helical" evidence="6">
    <location>
        <begin position="368"/>
        <end position="393"/>
    </location>
</feature>
<dbReference type="Pfam" id="PF04172">
    <property type="entry name" value="LrgB"/>
    <property type="match status" value="1"/>
</dbReference>
<evidence type="ECO:0008006" key="9">
    <source>
        <dbReference type="Google" id="ProtNLM"/>
    </source>
</evidence>
<keyword evidence="4 6" id="KW-0472">Membrane</keyword>
<dbReference type="Proteomes" id="UP001301350">
    <property type="component" value="Unassembled WGS sequence"/>
</dbReference>
<evidence type="ECO:0000256" key="1">
    <source>
        <dbReference type="ARBA" id="ARBA00004141"/>
    </source>
</evidence>
<feature type="transmembrane region" description="Helical" evidence="6">
    <location>
        <begin position="487"/>
        <end position="507"/>
    </location>
</feature>
<comment type="caution">
    <text evidence="7">The sequence shown here is derived from an EMBL/GenBank/DDBJ whole genome shotgun (WGS) entry which is preliminary data.</text>
</comment>
<sequence>MAARTVLENQKSSWPPVRAAVGVAAALVAVSESGWLAECWQRWRAAARSRGASPNEPHKRENATVDDASDRQPNLRQLLRAALTHLQRYARGAVTVALLRALEVKLNAWTQPYPGALVGLFLLLAALRLADLIRDGQARRFLEWFCAPGVQFLSTWMPLFFAPPLVSMPLTLQTARVRPRMLGELVAVVAAGFVTTLLSTAAITRALLRYRLRRSSPTAAHPDGRSANASHPSPPVTPPTPVSDPVQWALGVAVALLCASPPQPRRDAALLAALTALSYRLGACSVPAALRRFLHPVVTCAVITASATAWGEWAHTAHPLAGTVTPAARLAAYADTAGAWLMKPLGPSLIALAFRLDRARQLMTRQALPLAGGSAAATAISLAFSAAAARLLARRTSSTAWPRALRDALLLRSITTPLAVAAARRLGADVGVTVAAVVLSGILGANFGRLLLSKTDFTEQVPRGVALGAASHGLGTAVLAAEGESEAASAATVSMSLVGALTTVVIGRLGRST</sequence>
<evidence type="ECO:0000256" key="3">
    <source>
        <dbReference type="ARBA" id="ARBA00022989"/>
    </source>
</evidence>
<evidence type="ECO:0000256" key="6">
    <source>
        <dbReference type="SAM" id="Phobius"/>
    </source>
</evidence>
<evidence type="ECO:0000313" key="7">
    <source>
        <dbReference type="EMBL" id="KAK4537817.1"/>
    </source>
</evidence>
<evidence type="ECO:0000313" key="8">
    <source>
        <dbReference type="Proteomes" id="UP001301350"/>
    </source>
</evidence>
<feature type="region of interest" description="Disordered" evidence="5">
    <location>
        <begin position="217"/>
        <end position="241"/>
    </location>
</feature>
<gene>
    <name evidence="7" type="ORF">CDCA_CDCA14G3842</name>
</gene>
<feature type="transmembrane region" description="Helical" evidence="6">
    <location>
        <begin position="185"/>
        <end position="208"/>
    </location>
</feature>
<dbReference type="EMBL" id="JANCYW010000014">
    <property type="protein sequence ID" value="KAK4537817.1"/>
    <property type="molecule type" value="Genomic_DNA"/>
</dbReference>
<reference evidence="7 8" key="1">
    <citation type="submission" date="2022-07" db="EMBL/GenBank/DDBJ databases">
        <title>Genome-wide signatures of adaptation to extreme environments.</title>
        <authorList>
            <person name="Cho C.H."/>
            <person name="Yoon H.S."/>
        </authorList>
    </citation>
    <scope>NUCLEOTIDE SEQUENCE [LARGE SCALE GENOMIC DNA]</scope>
    <source>
        <strain evidence="7 8">DBV 063 E5</strain>
    </source>
</reference>
<keyword evidence="2 6" id="KW-0812">Transmembrane</keyword>
<dbReference type="GO" id="GO:0016020">
    <property type="term" value="C:membrane"/>
    <property type="evidence" value="ECO:0007669"/>
    <property type="project" value="UniProtKB-SubCell"/>
</dbReference>
<keyword evidence="8" id="KW-1185">Reference proteome</keyword>
<evidence type="ECO:0000256" key="4">
    <source>
        <dbReference type="ARBA" id="ARBA00023136"/>
    </source>
</evidence>
<organism evidence="7 8">
    <name type="scientific">Cyanidium caldarium</name>
    <name type="common">Red alga</name>
    <dbReference type="NCBI Taxonomy" id="2771"/>
    <lineage>
        <taxon>Eukaryota</taxon>
        <taxon>Rhodophyta</taxon>
        <taxon>Bangiophyceae</taxon>
        <taxon>Cyanidiales</taxon>
        <taxon>Cyanidiaceae</taxon>
        <taxon>Cyanidium</taxon>
    </lineage>
</organism>
<accession>A0AAV9IZS7</accession>
<dbReference type="InterPro" id="IPR007300">
    <property type="entry name" value="CidB/LrgB"/>
</dbReference>
<evidence type="ECO:0000256" key="2">
    <source>
        <dbReference type="ARBA" id="ARBA00022692"/>
    </source>
</evidence>
<feature type="transmembrane region" description="Helical" evidence="6">
    <location>
        <begin position="142"/>
        <end position="165"/>
    </location>
</feature>
<keyword evidence="3 6" id="KW-1133">Transmembrane helix</keyword>
<feature type="region of interest" description="Disordered" evidence="5">
    <location>
        <begin position="50"/>
        <end position="70"/>
    </location>
</feature>
<feature type="transmembrane region" description="Helical" evidence="6">
    <location>
        <begin position="430"/>
        <end position="452"/>
    </location>
</feature>
<comment type="subcellular location">
    <subcellularLocation>
        <location evidence="1">Membrane</location>
        <topology evidence="1">Multi-pass membrane protein</topology>
    </subcellularLocation>
</comment>
<protein>
    <recommendedName>
        <fullName evidence="9">LrgB family protein</fullName>
    </recommendedName>
</protein>
<dbReference type="AlphaFoldDB" id="A0AAV9IZS7"/>
<feature type="compositionally biased region" description="Pro residues" evidence="5">
    <location>
        <begin position="232"/>
        <end position="241"/>
    </location>
</feature>
<feature type="transmembrane region" description="Helical" evidence="6">
    <location>
        <begin position="464"/>
        <end position="481"/>
    </location>
</feature>
<dbReference type="PANTHER" id="PTHR30249:SF0">
    <property type="entry name" value="PLASTIDAL GLYCOLATE_GLYCERATE TRANSLOCATOR 1, CHLOROPLASTIC"/>
    <property type="match status" value="1"/>
</dbReference>
<proteinExistence type="predicted"/>
<dbReference type="PANTHER" id="PTHR30249">
    <property type="entry name" value="PUTATIVE SEROTONIN TRANSPORTER"/>
    <property type="match status" value="1"/>
</dbReference>
<evidence type="ECO:0000256" key="5">
    <source>
        <dbReference type="SAM" id="MobiDB-lite"/>
    </source>
</evidence>
<name>A0AAV9IZS7_CYACA</name>